<dbReference type="Gene3D" id="3.40.50.2020">
    <property type="match status" value="1"/>
</dbReference>
<reference evidence="2" key="1">
    <citation type="journal article" date="2014" name="Int. J. Syst. Evol. Microbiol.">
        <title>Complete genome sequence of Corynebacterium casei LMG S-19264T (=DSM 44701T), isolated from a smear-ripened cheese.</title>
        <authorList>
            <consortium name="US DOE Joint Genome Institute (JGI-PGF)"/>
            <person name="Walter F."/>
            <person name="Albersmeier A."/>
            <person name="Kalinowski J."/>
            <person name="Ruckert C."/>
        </authorList>
    </citation>
    <scope>NUCLEOTIDE SEQUENCE</scope>
    <source>
        <strain evidence="2">CGMCC 1.15290</strain>
    </source>
</reference>
<gene>
    <name evidence="2" type="ORF">GCM10011379_51640</name>
</gene>
<protein>
    <submittedName>
        <fullName evidence="2">Amidophosphoribosyltransferase</fullName>
    </submittedName>
</protein>
<dbReference type="InterPro" id="IPR029057">
    <property type="entry name" value="PRTase-like"/>
</dbReference>
<accession>A0A917MYT2</accession>
<dbReference type="InterPro" id="IPR051910">
    <property type="entry name" value="ComF/GntX_DNA_util-trans"/>
</dbReference>
<dbReference type="Proteomes" id="UP000627292">
    <property type="component" value="Unassembled WGS sequence"/>
</dbReference>
<keyword evidence="3" id="KW-1185">Reference proteome</keyword>
<evidence type="ECO:0000256" key="1">
    <source>
        <dbReference type="ARBA" id="ARBA00008007"/>
    </source>
</evidence>
<dbReference type="EMBL" id="BMIB01000006">
    <property type="protein sequence ID" value="GGH80574.1"/>
    <property type="molecule type" value="Genomic_DNA"/>
</dbReference>
<dbReference type="AlphaFoldDB" id="A0A917MYT2"/>
<name>A0A917MYT2_9BACT</name>
<evidence type="ECO:0000313" key="3">
    <source>
        <dbReference type="Proteomes" id="UP000627292"/>
    </source>
</evidence>
<dbReference type="InterPro" id="IPR000836">
    <property type="entry name" value="PRTase_dom"/>
</dbReference>
<proteinExistence type="inferred from homology"/>
<comment type="caution">
    <text evidence="2">The sequence shown here is derived from an EMBL/GenBank/DDBJ whole genome shotgun (WGS) entry which is preliminary data.</text>
</comment>
<dbReference type="PANTHER" id="PTHR47505">
    <property type="entry name" value="DNA UTILIZATION PROTEIN YHGH"/>
    <property type="match status" value="1"/>
</dbReference>
<sequence>MVCAHCFSDLPVTGFLPHAGNPVEKLFYGRVPIAAAGSLYYFTRNSLLQRIIYQLKYRNHPPTGLWLGRLLGQQLKESKRFQHVTVILPVPLHPRKARQRGYNQSLIIAQGIAEVCGWEILDQVLHRTVFTATQTHRNRENRMLNLQQAFTADSNALGHHRHVLLIDDVITTGATLEACALALQQAASISVSIATVGCTPPR</sequence>
<dbReference type="SUPFAM" id="SSF53271">
    <property type="entry name" value="PRTase-like"/>
    <property type="match status" value="1"/>
</dbReference>
<dbReference type="CDD" id="cd06223">
    <property type="entry name" value="PRTases_typeI"/>
    <property type="match status" value="1"/>
</dbReference>
<evidence type="ECO:0000313" key="2">
    <source>
        <dbReference type="EMBL" id="GGH80574.1"/>
    </source>
</evidence>
<dbReference type="PANTHER" id="PTHR47505:SF1">
    <property type="entry name" value="DNA UTILIZATION PROTEIN YHGH"/>
    <property type="match status" value="1"/>
</dbReference>
<comment type="similarity">
    <text evidence="1">Belongs to the ComF/GntX family.</text>
</comment>
<reference evidence="2" key="2">
    <citation type="submission" date="2020-09" db="EMBL/GenBank/DDBJ databases">
        <authorList>
            <person name="Sun Q."/>
            <person name="Zhou Y."/>
        </authorList>
    </citation>
    <scope>NUCLEOTIDE SEQUENCE</scope>
    <source>
        <strain evidence="2">CGMCC 1.15290</strain>
    </source>
</reference>
<organism evidence="2 3">
    <name type="scientific">Filimonas zeae</name>
    <dbReference type="NCBI Taxonomy" id="1737353"/>
    <lineage>
        <taxon>Bacteria</taxon>
        <taxon>Pseudomonadati</taxon>
        <taxon>Bacteroidota</taxon>
        <taxon>Chitinophagia</taxon>
        <taxon>Chitinophagales</taxon>
        <taxon>Chitinophagaceae</taxon>
        <taxon>Filimonas</taxon>
    </lineage>
</organism>